<evidence type="ECO:0000313" key="3">
    <source>
        <dbReference type="Proteomes" id="UP000822688"/>
    </source>
</evidence>
<keyword evidence="3" id="KW-1185">Reference proteome</keyword>
<organism evidence="2 3">
    <name type="scientific">Ceratodon purpureus</name>
    <name type="common">Fire moss</name>
    <name type="synonym">Dicranum purpureum</name>
    <dbReference type="NCBI Taxonomy" id="3225"/>
    <lineage>
        <taxon>Eukaryota</taxon>
        <taxon>Viridiplantae</taxon>
        <taxon>Streptophyta</taxon>
        <taxon>Embryophyta</taxon>
        <taxon>Bryophyta</taxon>
        <taxon>Bryophytina</taxon>
        <taxon>Bryopsida</taxon>
        <taxon>Dicranidae</taxon>
        <taxon>Pseudoditrichales</taxon>
        <taxon>Ditrichaceae</taxon>
        <taxon>Ceratodon</taxon>
    </lineage>
</organism>
<reference evidence="2" key="1">
    <citation type="submission" date="2020-06" db="EMBL/GenBank/DDBJ databases">
        <title>WGS assembly of Ceratodon purpureus strain R40.</title>
        <authorList>
            <person name="Carey S.B."/>
            <person name="Jenkins J."/>
            <person name="Shu S."/>
            <person name="Lovell J.T."/>
            <person name="Sreedasyam A."/>
            <person name="Maumus F."/>
            <person name="Tiley G.P."/>
            <person name="Fernandez-Pozo N."/>
            <person name="Barry K."/>
            <person name="Chen C."/>
            <person name="Wang M."/>
            <person name="Lipzen A."/>
            <person name="Daum C."/>
            <person name="Saski C.A."/>
            <person name="Payton A.C."/>
            <person name="Mcbreen J.C."/>
            <person name="Conrad R.E."/>
            <person name="Kollar L.M."/>
            <person name="Olsson S."/>
            <person name="Huttunen S."/>
            <person name="Landis J.B."/>
            <person name="Wickett N.J."/>
            <person name="Johnson M.G."/>
            <person name="Rensing S.A."/>
            <person name="Grimwood J."/>
            <person name="Schmutz J."/>
            <person name="Mcdaniel S.F."/>
        </authorList>
    </citation>
    <scope>NUCLEOTIDE SEQUENCE</scope>
    <source>
        <strain evidence="2">R40</strain>
    </source>
</reference>
<keyword evidence="1" id="KW-0812">Transmembrane</keyword>
<dbReference type="EMBL" id="CM026430">
    <property type="protein sequence ID" value="KAG0562504.1"/>
    <property type="molecule type" value="Genomic_DNA"/>
</dbReference>
<comment type="caution">
    <text evidence="2">The sequence shown here is derived from an EMBL/GenBank/DDBJ whole genome shotgun (WGS) entry which is preliminary data.</text>
</comment>
<dbReference type="Proteomes" id="UP000822688">
    <property type="component" value="Chromosome 9"/>
</dbReference>
<feature type="transmembrane region" description="Helical" evidence="1">
    <location>
        <begin position="197"/>
        <end position="228"/>
    </location>
</feature>
<keyword evidence="1" id="KW-1133">Transmembrane helix</keyword>
<keyword evidence="1" id="KW-0472">Membrane</keyword>
<feature type="transmembrane region" description="Helical" evidence="1">
    <location>
        <begin position="158"/>
        <end position="177"/>
    </location>
</feature>
<sequence>MLTSEMGAAIPADFGDWALVKISHEGGRLLKKHLGDLLPVILLFIFPASLIKVLRSQFFMADSRGSQGSTDTEPISFWTLLFLTFLLDGVPLLLNVASVTVMFQILKDKIYVDGDKTEAHPQSFFTSVKLAFTPDKGGTEFNALLLRKQLRMMWNSKFLKGFAAIVAFIFLFTAISTSGMNFTPEAIAEMGLSPRTLYLFTILITVITTLSTSYFSFTGILVVVWMLYPRTPILINVRS</sequence>
<gene>
    <name evidence="2" type="ORF">KC19_9G151700</name>
</gene>
<proteinExistence type="predicted"/>
<protein>
    <submittedName>
        <fullName evidence="2">Uncharacterized protein</fullName>
    </submittedName>
</protein>
<accession>A0A8T0GWJ7</accession>
<feature type="transmembrane region" description="Helical" evidence="1">
    <location>
        <begin position="75"/>
        <end position="97"/>
    </location>
</feature>
<name>A0A8T0GWJ7_CERPU</name>
<feature type="transmembrane region" description="Helical" evidence="1">
    <location>
        <begin position="37"/>
        <end position="55"/>
    </location>
</feature>
<evidence type="ECO:0000256" key="1">
    <source>
        <dbReference type="SAM" id="Phobius"/>
    </source>
</evidence>
<dbReference type="AlphaFoldDB" id="A0A8T0GWJ7"/>
<evidence type="ECO:0000313" key="2">
    <source>
        <dbReference type="EMBL" id="KAG0562504.1"/>
    </source>
</evidence>